<dbReference type="InterPro" id="IPR028427">
    <property type="entry name" value="Met_Sox_Rdtase_MsrB"/>
</dbReference>
<evidence type="ECO:0000256" key="3">
    <source>
        <dbReference type="ARBA" id="ARBA00023002"/>
    </source>
</evidence>
<dbReference type="AlphaFoldDB" id="A0A8J8NNP7"/>
<sequence>MCMECTGDIILLIIKMISKLHRPLLLIQQQQMLTAYPMRQFGLFDKIFSKKQQPQAAQKQEDKPQAPQKTQEQIAREQEQERLIRAEQARIKAEEEAEAIRLQALVDQRDKQISNLQEKVVPKQVRSLQERLNDATAQPDGTLVHNVFTSKDGQPRTFKSSDTFRKWVSRHSLEWRQHLKEKLSPHAYYVTQAAGTERPFTGQYWWSKDAGVYSCACCSQRLFMSEHKYEGASGYATFWNYIVDSVTFKEDHLSLPKVTNAHVDTLLKNKEPIKRCVCSNCEAHVGHVFADGPAPFGKRFQVNSASLQFEGKPWNQAPRYTSEQRGEIYRAKLEKTLALRDIQAIREMEKQLGITSFKDVQKAQKKEETASAEEQKQSAAFKLKGSPSGKIPNIPIFNNASQKATTMQQ</sequence>
<dbReference type="GO" id="GO:0030091">
    <property type="term" value="P:protein repair"/>
    <property type="evidence" value="ECO:0007669"/>
    <property type="project" value="InterPro"/>
</dbReference>
<accession>A0A8J8NNP7</accession>
<organism evidence="7 8">
    <name type="scientific">Halteria grandinella</name>
    <dbReference type="NCBI Taxonomy" id="5974"/>
    <lineage>
        <taxon>Eukaryota</taxon>
        <taxon>Sar</taxon>
        <taxon>Alveolata</taxon>
        <taxon>Ciliophora</taxon>
        <taxon>Intramacronucleata</taxon>
        <taxon>Spirotrichea</taxon>
        <taxon>Stichotrichia</taxon>
        <taxon>Sporadotrichida</taxon>
        <taxon>Halteriidae</taxon>
        <taxon>Halteria</taxon>
    </lineage>
</organism>
<feature type="compositionally biased region" description="Polar residues" evidence="5">
    <location>
        <begin position="396"/>
        <end position="409"/>
    </location>
</feature>
<feature type="domain" description="MsrB" evidence="6">
    <location>
        <begin position="176"/>
        <end position="312"/>
    </location>
</feature>
<dbReference type="PANTHER" id="PTHR10173:SF52">
    <property type="entry name" value="METHIONINE-R-SULFOXIDE REDUCTASE B1"/>
    <property type="match status" value="1"/>
</dbReference>
<gene>
    <name evidence="7" type="ORF">FGO68_gene7</name>
</gene>
<dbReference type="GO" id="GO:0006979">
    <property type="term" value="P:response to oxidative stress"/>
    <property type="evidence" value="ECO:0007669"/>
    <property type="project" value="InterPro"/>
</dbReference>
<comment type="caution">
    <text evidence="7">The sequence shown here is derived from an EMBL/GenBank/DDBJ whole genome shotgun (WGS) entry which is preliminary data.</text>
</comment>
<dbReference type="OrthoDB" id="44061at2759"/>
<keyword evidence="8" id="KW-1185">Reference proteome</keyword>
<reference evidence="7" key="1">
    <citation type="submission" date="2019-06" db="EMBL/GenBank/DDBJ databases">
        <authorList>
            <person name="Zheng W."/>
        </authorList>
    </citation>
    <scope>NUCLEOTIDE SEQUENCE</scope>
    <source>
        <strain evidence="7">QDHG01</strain>
    </source>
</reference>
<dbReference type="Gene3D" id="2.170.150.20">
    <property type="entry name" value="Peptide methionine sulfoxide reductase"/>
    <property type="match status" value="1"/>
</dbReference>
<dbReference type="GO" id="GO:0005737">
    <property type="term" value="C:cytoplasm"/>
    <property type="evidence" value="ECO:0007669"/>
    <property type="project" value="TreeGrafter"/>
</dbReference>
<dbReference type="Proteomes" id="UP000785679">
    <property type="component" value="Unassembled WGS sequence"/>
</dbReference>
<evidence type="ECO:0000256" key="5">
    <source>
        <dbReference type="SAM" id="MobiDB-lite"/>
    </source>
</evidence>
<comment type="catalytic activity">
    <reaction evidence="4">
        <text>L-methionyl-[protein] + [thioredoxin]-disulfide + H2O = L-methionyl-(R)-S-oxide-[protein] + [thioredoxin]-dithiol</text>
        <dbReference type="Rhea" id="RHEA:24164"/>
        <dbReference type="Rhea" id="RHEA-COMP:10698"/>
        <dbReference type="Rhea" id="RHEA-COMP:10700"/>
        <dbReference type="Rhea" id="RHEA-COMP:12313"/>
        <dbReference type="Rhea" id="RHEA-COMP:12314"/>
        <dbReference type="ChEBI" id="CHEBI:15377"/>
        <dbReference type="ChEBI" id="CHEBI:16044"/>
        <dbReference type="ChEBI" id="CHEBI:29950"/>
        <dbReference type="ChEBI" id="CHEBI:45764"/>
        <dbReference type="ChEBI" id="CHEBI:50058"/>
        <dbReference type="EC" id="1.8.4.12"/>
    </reaction>
</comment>
<comment type="similarity">
    <text evidence="1">Belongs to the MsrB Met sulfoxide reductase family.</text>
</comment>
<evidence type="ECO:0000259" key="6">
    <source>
        <dbReference type="PROSITE" id="PS51790"/>
    </source>
</evidence>
<dbReference type="EC" id="1.8.4.12" evidence="2"/>
<evidence type="ECO:0000256" key="1">
    <source>
        <dbReference type="ARBA" id="ARBA00007174"/>
    </source>
</evidence>
<protein>
    <recommendedName>
        <fullName evidence="2">peptide-methionine (R)-S-oxide reductase</fullName>
        <ecNumber evidence="2">1.8.4.12</ecNumber>
    </recommendedName>
</protein>
<evidence type="ECO:0000256" key="2">
    <source>
        <dbReference type="ARBA" id="ARBA00012499"/>
    </source>
</evidence>
<feature type="region of interest" description="Disordered" evidence="5">
    <location>
        <begin position="364"/>
        <end position="409"/>
    </location>
</feature>
<keyword evidence="3" id="KW-0560">Oxidoreductase</keyword>
<dbReference type="Pfam" id="PF01641">
    <property type="entry name" value="SelR"/>
    <property type="match status" value="1"/>
</dbReference>
<evidence type="ECO:0000256" key="4">
    <source>
        <dbReference type="ARBA" id="ARBA00048488"/>
    </source>
</evidence>
<proteinExistence type="inferred from homology"/>
<dbReference type="InterPro" id="IPR011057">
    <property type="entry name" value="Mss4-like_sf"/>
</dbReference>
<evidence type="ECO:0000313" key="7">
    <source>
        <dbReference type="EMBL" id="TNV78223.1"/>
    </source>
</evidence>
<dbReference type="SUPFAM" id="SSF51316">
    <property type="entry name" value="Mss4-like"/>
    <property type="match status" value="1"/>
</dbReference>
<evidence type="ECO:0000313" key="8">
    <source>
        <dbReference type="Proteomes" id="UP000785679"/>
    </source>
</evidence>
<dbReference type="EMBL" id="RRYP01010691">
    <property type="protein sequence ID" value="TNV78223.1"/>
    <property type="molecule type" value="Genomic_DNA"/>
</dbReference>
<dbReference type="PROSITE" id="PS51790">
    <property type="entry name" value="MSRB"/>
    <property type="match status" value="1"/>
</dbReference>
<feature type="region of interest" description="Disordered" evidence="5">
    <location>
        <begin position="52"/>
        <end position="80"/>
    </location>
</feature>
<dbReference type="PANTHER" id="PTHR10173">
    <property type="entry name" value="METHIONINE SULFOXIDE REDUCTASE"/>
    <property type="match status" value="1"/>
</dbReference>
<dbReference type="GO" id="GO:0033743">
    <property type="term" value="F:peptide-methionine (R)-S-oxide reductase activity"/>
    <property type="evidence" value="ECO:0007669"/>
    <property type="project" value="UniProtKB-EC"/>
</dbReference>
<feature type="compositionally biased region" description="Basic and acidic residues" evidence="5">
    <location>
        <begin position="364"/>
        <end position="376"/>
    </location>
</feature>
<name>A0A8J8NNP7_HALGN</name>
<dbReference type="InterPro" id="IPR002579">
    <property type="entry name" value="Met_Sox_Rdtase_MsrB_dom"/>
</dbReference>